<keyword evidence="3" id="KW-1185">Reference proteome</keyword>
<proteinExistence type="predicted"/>
<protein>
    <recommendedName>
        <fullName evidence="1">DUF2268 domain-containing protein</fullName>
    </recommendedName>
</protein>
<dbReference type="InterPro" id="IPR018728">
    <property type="entry name" value="DUF2268"/>
</dbReference>
<reference evidence="3" key="1">
    <citation type="submission" date="2019-01" db="EMBL/GenBank/DDBJ databases">
        <title>Cytophagaceae bacterium strain CAR-16.</title>
        <authorList>
            <person name="Chen W.-M."/>
        </authorList>
    </citation>
    <scope>NUCLEOTIDE SEQUENCE [LARGE SCALE GENOMIC DNA]</scope>
    <source>
        <strain evidence="3">ICH-30</strain>
    </source>
</reference>
<accession>A0A4V1N3W7</accession>
<sequence length="451" mass="52550">MNFYSSTNLNSKNMKQYAIIIPFLVFSNFAFSQDFEQSFVSKDIENFWEAYDKITTTKDSLLQQKYLKELYLDKATEGLKSLILVRNYSEKEFLDYINNCPNFWNSIKNNTLNVSELYPEIESNIQKLKVYYPDLKQRPIYFLIGAFRTGGTIHENKVLIGSEISLADEKTVIDELPEWRKPFFVEYKNPIKGIALLCTHEYIHTQQKEFVDNLLSYCLYEGVAEFVSCKVTGKASNAPAITFGKANESEVIKQFVKDLFTGENIYNWLWGENSNHLKVRDLGYYIGYEIAERHFNTSTDKKKAIKELIELDYTNENEVEKMVDGTNFLPKTLKDLYTEYQNKRPKIIAIKQFKNGSQKVNPKTSQITIDFSEPMDDCCRGFDFGDMGQEHSIQIKNIVGWSVDKKSLTLEINELKPNWNYQLIVKNFRGISGFRLIDYQLAFKTKKSNNK</sequence>
<organism evidence="2 3">
    <name type="scientific">Flavobacterium piscinae</name>
    <dbReference type="NCBI Taxonomy" id="2506424"/>
    <lineage>
        <taxon>Bacteria</taxon>
        <taxon>Pseudomonadati</taxon>
        <taxon>Bacteroidota</taxon>
        <taxon>Flavobacteriia</taxon>
        <taxon>Flavobacteriales</taxon>
        <taxon>Flavobacteriaceae</taxon>
        <taxon>Flavobacterium</taxon>
    </lineage>
</organism>
<evidence type="ECO:0000313" key="2">
    <source>
        <dbReference type="EMBL" id="RXR30106.1"/>
    </source>
</evidence>
<comment type="caution">
    <text evidence="2">The sequence shown here is derived from an EMBL/GenBank/DDBJ whole genome shotgun (WGS) entry which is preliminary data.</text>
</comment>
<dbReference type="EMBL" id="SBKQ01000012">
    <property type="protein sequence ID" value="RXR30106.1"/>
    <property type="molecule type" value="Genomic_DNA"/>
</dbReference>
<dbReference type="Pfam" id="PF10026">
    <property type="entry name" value="DUF2268"/>
    <property type="match status" value="1"/>
</dbReference>
<dbReference type="OrthoDB" id="6402335at2"/>
<dbReference type="AlphaFoldDB" id="A0A4V1N3W7"/>
<name>A0A4V1N3W7_9FLAO</name>
<gene>
    <name evidence="2" type="ORF">EQG68_11790</name>
</gene>
<dbReference type="Proteomes" id="UP000289734">
    <property type="component" value="Unassembled WGS sequence"/>
</dbReference>
<feature type="domain" description="DUF2268" evidence="1">
    <location>
        <begin position="185"/>
        <end position="309"/>
    </location>
</feature>
<evidence type="ECO:0000259" key="1">
    <source>
        <dbReference type="Pfam" id="PF10026"/>
    </source>
</evidence>
<evidence type="ECO:0000313" key="3">
    <source>
        <dbReference type="Proteomes" id="UP000289734"/>
    </source>
</evidence>